<feature type="region of interest" description="Disordered" evidence="2">
    <location>
        <begin position="1"/>
        <end position="24"/>
    </location>
</feature>
<dbReference type="PANTHER" id="PTHR33392">
    <property type="entry name" value="POLYISOPRENYL-TEICHOIC ACID--PEPTIDOGLYCAN TEICHOIC ACID TRANSFERASE TAGU"/>
    <property type="match status" value="1"/>
</dbReference>
<sequence>MDEGAQQEREPLSSQSGRNEKGRRRRRAFGAALGLTAVGSILPGTGLFAAGLRKVGLTILALFVAAAGFAAYLVLADQRTILHWVVRPGALVVISVVLSAVALAWVCVIVATYRSLRPRRLGRAQQAMGYGLVLVLAAGAVTPLAVGGRYALVQKSLVEKVFASPQSKSATRPVRASAADPWAGKDRVNVLLLGGDGGPDRMGIRTDTVIVASIDTKTGNTVLFSLPRNLQNIPFPAGSPLAEVYPNGRFAGGPDADPLEWMLNAVYINVPRQHPGVLDSDNPGADATKLAASGAVGLTLDYYVMVNLKGFRQLVDALGGITVDVNTRVSIGGETDRNLPPAGWIEPGPNQHLNGAMALWFARGRFGSDDWQRMLRQRCAIDAIVRQADPMRLLTRYEALARVTKDIVLTDIPQGVLPAFVDLSLKVKDANITSIAFTNEIIDSGNPDYDLIHSRVQGALRASEEGRTSADIADSLKDACAWKGAPTGTPAPVPTTKPAPAKEPADKPAPANQPGTR</sequence>
<gene>
    <name evidence="5" type="ORF">HEB94_002993</name>
</gene>
<proteinExistence type="inferred from homology"/>
<keyword evidence="3" id="KW-1133">Transmembrane helix</keyword>
<feature type="transmembrane region" description="Helical" evidence="3">
    <location>
        <begin position="88"/>
        <end position="111"/>
    </location>
</feature>
<accession>A0A927MZV2</accession>
<feature type="transmembrane region" description="Helical" evidence="3">
    <location>
        <begin position="55"/>
        <end position="76"/>
    </location>
</feature>
<evidence type="ECO:0000259" key="4">
    <source>
        <dbReference type="Pfam" id="PF03816"/>
    </source>
</evidence>
<keyword evidence="3" id="KW-0472">Membrane</keyword>
<feature type="transmembrane region" description="Helical" evidence="3">
    <location>
        <begin position="131"/>
        <end position="152"/>
    </location>
</feature>
<organism evidence="5 6">
    <name type="scientific">Actinopolymorpha pittospori</name>
    <dbReference type="NCBI Taxonomy" id="648752"/>
    <lineage>
        <taxon>Bacteria</taxon>
        <taxon>Bacillati</taxon>
        <taxon>Actinomycetota</taxon>
        <taxon>Actinomycetes</taxon>
        <taxon>Propionibacteriales</taxon>
        <taxon>Actinopolymorphaceae</taxon>
        <taxon>Actinopolymorpha</taxon>
    </lineage>
</organism>
<reference evidence="5" key="1">
    <citation type="submission" date="2020-10" db="EMBL/GenBank/DDBJ databases">
        <title>Sequencing the genomes of 1000 actinobacteria strains.</title>
        <authorList>
            <person name="Klenk H.-P."/>
        </authorList>
    </citation>
    <scope>NUCLEOTIDE SEQUENCE</scope>
    <source>
        <strain evidence="5">DSM 45354</strain>
    </source>
</reference>
<evidence type="ECO:0000256" key="1">
    <source>
        <dbReference type="ARBA" id="ARBA00006068"/>
    </source>
</evidence>
<keyword evidence="3" id="KW-0812">Transmembrane</keyword>
<dbReference type="Proteomes" id="UP000638648">
    <property type="component" value="Unassembled WGS sequence"/>
</dbReference>
<comment type="caution">
    <text evidence="5">The sequence shown here is derived from an EMBL/GenBank/DDBJ whole genome shotgun (WGS) entry which is preliminary data.</text>
</comment>
<protein>
    <submittedName>
        <fullName evidence="5">LCP family protein required for cell wall assembly</fullName>
    </submittedName>
</protein>
<name>A0A927MZV2_9ACTN</name>
<feature type="transmembrane region" description="Helical" evidence="3">
    <location>
        <begin position="28"/>
        <end position="49"/>
    </location>
</feature>
<dbReference type="InterPro" id="IPR004474">
    <property type="entry name" value="LytR_CpsA_psr"/>
</dbReference>
<feature type="domain" description="Cell envelope-related transcriptional attenuator" evidence="4">
    <location>
        <begin position="205"/>
        <end position="388"/>
    </location>
</feature>
<keyword evidence="6" id="KW-1185">Reference proteome</keyword>
<dbReference type="RefSeq" id="WP_192750325.1">
    <property type="nucleotide sequence ID" value="NZ_BAABJL010000011.1"/>
</dbReference>
<evidence type="ECO:0000313" key="5">
    <source>
        <dbReference type="EMBL" id="MBE1606145.1"/>
    </source>
</evidence>
<feature type="region of interest" description="Disordered" evidence="2">
    <location>
        <begin position="481"/>
        <end position="517"/>
    </location>
</feature>
<dbReference type="InterPro" id="IPR050922">
    <property type="entry name" value="LytR/CpsA/Psr_CW_biosynth"/>
</dbReference>
<evidence type="ECO:0000256" key="2">
    <source>
        <dbReference type="SAM" id="MobiDB-lite"/>
    </source>
</evidence>
<evidence type="ECO:0000256" key="3">
    <source>
        <dbReference type="SAM" id="Phobius"/>
    </source>
</evidence>
<dbReference type="AlphaFoldDB" id="A0A927MZV2"/>
<dbReference type="PANTHER" id="PTHR33392:SF6">
    <property type="entry name" value="POLYISOPRENYL-TEICHOIC ACID--PEPTIDOGLYCAN TEICHOIC ACID TRANSFERASE TAGU"/>
    <property type="match status" value="1"/>
</dbReference>
<dbReference type="Pfam" id="PF03816">
    <property type="entry name" value="LytR_cpsA_psr"/>
    <property type="match status" value="1"/>
</dbReference>
<dbReference type="Gene3D" id="3.40.630.190">
    <property type="entry name" value="LCP protein"/>
    <property type="match status" value="1"/>
</dbReference>
<evidence type="ECO:0000313" key="6">
    <source>
        <dbReference type="Proteomes" id="UP000638648"/>
    </source>
</evidence>
<comment type="similarity">
    <text evidence="1">Belongs to the LytR/CpsA/Psr (LCP) family.</text>
</comment>
<dbReference type="EMBL" id="JADBEM010000001">
    <property type="protein sequence ID" value="MBE1606145.1"/>
    <property type="molecule type" value="Genomic_DNA"/>
</dbReference>
<feature type="compositionally biased region" description="Basic and acidic residues" evidence="2">
    <location>
        <begin position="1"/>
        <end position="11"/>
    </location>
</feature>